<dbReference type="SUPFAM" id="SSF46548">
    <property type="entry name" value="alpha-helical ferredoxin"/>
    <property type="match status" value="1"/>
</dbReference>
<gene>
    <name evidence="2" type="ORF">S01H1_10730</name>
</gene>
<dbReference type="EMBL" id="BARS01005467">
    <property type="protein sequence ID" value="GAF73891.1"/>
    <property type="molecule type" value="Genomic_DNA"/>
</dbReference>
<dbReference type="PANTHER" id="PTHR40447:SF1">
    <property type="entry name" value="ANAEROBIC SULFITE REDUCTASE SUBUNIT A"/>
    <property type="match status" value="1"/>
</dbReference>
<protein>
    <recommendedName>
        <fullName evidence="1">4Fe-4S ferredoxin-type domain-containing protein</fullName>
    </recommendedName>
</protein>
<dbReference type="PANTHER" id="PTHR40447">
    <property type="entry name" value="ANAEROBIC SULFITE REDUCTASE SUBUNIT A"/>
    <property type="match status" value="1"/>
</dbReference>
<organism evidence="2">
    <name type="scientific">marine sediment metagenome</name>
    <dbReference type="NCBI Taxonomy" id="412755"/>
    <lineage>
        <taxon>unclassified sequences</taxon>
        <taxon>metagenomes</taxon>
        <taxon>ecological metagenomes</taxon>
    </lineage>
</organism>
<evidence type="ECO:0000313" key="2">
    <source>
        <dbReference type="EMBL" id="GAF73891.1"/>
    </source>
</evidence>
<dbReference type="PROSITE" id="PS51379">
    <property type="entry name" value="4FE4S_FER_2"/>
    <property type="match status" value="2"/>
</dbReference>
<name>X0SFJ3_9ZZZZ</name>
<dbReference type="AlphaFoldDB" id="X0SFJ3"/>
<sequence length="197" mass="22471">TGPFLEEGYDIQLVDINEAYFVEVGSKQAEQFISRQKKFFRKASTSDKERALTAKRKAFDSVGCKIDFSRALKLIAQQVPEKLYERIAQRCIHCGGCIYVCPSCTCFNVFDDIGKEITKRFRNWDACVFSGFTREASGFNPRPTKWLRASRRYEHKLRYDYEETGKSGCVGCGRCLVSCPVGLGMSKFIQELTEEST</sequence>
<feature type="domain" description="4Fe-4S ferredoxin-type" evidence="1">
    <location>
        <begin position="155"/>
        <end position="191"/>
    </location>
</feature>
<dbReference type="InterPro" id="IPR017900">
    <property type="entry name" value="4Fe4S_Fe_S_CS"/>
</dbReference>
<dbReference type="PROSITE" id="PS00198">
    <property type="entry name" value="4FE4S_FER_1"/>
    <property type="match status" value="2"/>
</dbReference>
<comment type="caution">
    <text evidence="2">The sequence shown here is derived from an EMBL/GenBank/DDBJ whole genome shotgun (WGS) entry which is preliminary data.</text>
</comment>
<dbReference type="GO" id="GO:0051536">
    <property type="term" value="F:iron-sulfur cluster binding"/>
    <property type="evidence" value="ECO:0007669"/>
    <property type="project" value="InterPro"/>
</dbReference>
<dbReference type="InterPro" id="IPR009051">
    <property type="entry name" value="Helical_ferredxn"/>
</dbReference>
<dbReference type="InterPro" id="IPR017896">
    <property type="entry name" value="4Fe4S_Fe-S-bd"/>
</dbReference>
<dbReference type="Gene3D" id="1.10.1060.10">
    <property type="entry name" value="Alpha-helical ferredoxin"/>
    <property type="match status" value="1"/>
</dbReference>
<dbReference type="Pfam" id="PF17179">
    <property type="entry name" value="Fer4_22"/>
    <property type="match status" value="1"/>
</dbReference>
<proteinExistence type="predicted"/>
<feature type="domain" description="4Fe-4S ferredoxin-type" evidence="1">
    <location>
        <begin position="82"/>
        <end position="112"/>
    </location>
</feature>
<evidence type="ECO:0000259" key="1">
    <source>
        <dbReference type="PROSITE" id="PS51379"/>
    </source>
</evidence>
<feature type="non-terminal residue" evidence="2">
    <location>
        <position position="1"/>
    </location>
</feature>
<accession>X0SFJ3</accession>
<reference evidence="2" key="1">
    <citation type="journal article" date="2014" name="Front. Microbiol.">
        <title>High frequency of phylogenetically diverse reductive dehalogenase-homologous genes in deep subseafloor sedimentary metagenomes.</title>
        <authorList>
            <person name="Kawai M."/>
            <person name="Futagami T."/>
            <person name="Toyoda A."/>
            <person name="Takaki Y."/>
            <person name="Nishi S."/>
            <person name="Hori S."/>
            <person name="Arai W."/>
            <person name="Tsubouchi T."/>
            <person name="Morono Y."/>
            <person name="Uchiyama I."/>
            <person name="Ito T."/>
            <person name="Fujiyama A."/>
            <person name="Inagaki F."/>
            <person name="Takami H."/>
        </authorList>
    </citation>
    <scope>NUCLEOTIDE SEQUENCE</scope>
    <source>
        <strain evidence="2">Expedition CK06-06</strain>
    </source>
</reference>